<feature type="transmembrane region" description="Helical" evidence="2">
    <location>
        <begin position="47"/>
        <end position="68"/>
    </location>
</feature>
<feature type="region of interest" description="Disordered" evidence="1">
    <location>
        <begin position="1"/>
        <end position="31"/>
    </location>
</feature>
<keyword evidence="5" id="KW-1185">Reference proteome</keyword>
<name>A0A2P6SN70_ROSCH</name>
<feature type="transmembrane region" description="Helical" evidence="2">
    <location>
        <begin position="195"/>
        <end position="218"/>
    </location>
</feature>
<feature type="transmembrane region" description="Helical" evidence="2">
    <location>
        <begin position="88"/>
        <end position="109"/>
    </location>
</feature>
<evidence type="ECO:0000256" key="1">
    <source>
        <dbReference type="SAM" id="MobiDB-lite"/>
    </source>
</evidence>
<proteinExistence type="predicted"/>
<dbReference type="EMBL" id="PDCK01000039">
    <property type="protein sequence ID" value="PRQ60127.1"/>
    <property type="molecule type" value="Genomic_DNA"/>
</dbReference>
<evidence type="ECO:0000256" key="2">
    <source>
        <dbReference type="SAM" id="Phobius"/>
    </source>
</evidence>
<keyword evidence="2" id="KW-0472">Membrane</keyword>
<organism evidence="4 5">
    <name type="scientific">Rosa chinensis</name>
    <name type="common">China rose</name>
    <dbReference type="NCBI Taxonomy" id="74649"/>
    <lineage>
        <taxon>Eukaryota</taxon>
        <taxon>Viridiplantae</taxon>
        <taxon>Streptophyta</taxon>
        <taxon>Embryophyta</taxon>
        <taxon>Tracheophyta</taxon>
        <taxon>Spermatophyta</taxon>
        <taxon>Magnoliopsida</taxon>
        <taxon>eudicotyledons</taxon>
        <taxon>Gunneridae</taxon>
        <taxon>Pentapetalae</taxon>
        <taxon>rosids</taxon>
        <taxon>fabids</taxon>
        <taxon>Rosales</taxon>
        <taxon>Rosaceae</taxon>
        <taxon>Rosoideae</taxon>
        <taxon>Rosoideae incertae sedis</taxon>
        <taxon>Rosa</taxon>
    </lineage>
</organism>
<dbReference type="Pfam" id="PF24867">
    <property type="entry name" value="DUF7733"/>
    <property type="match status" value="1"/>
</dbReference>
<dbReference type="AlphaFoldDB" id="A0A2P6SN70"/>
<dbReference type="Proteomes" id="UP000238479">
    <property type="component" value="Chromosome 1"/>
</dbReference>
<feature type="domain" description="DUF7733" evidence="3">
    <location>
        <begin position="60"/>
        <end position="226"/>
    </location>
</feature>
<feature type="compositionally biased region" description="Basic and acidic residues" evidence="1">
    <location>
        <begin position="12"/>
        <end position="24"/>
    </location>
</feature>
<reference evidence="4 5" key="1">
    <citation type="journal article" date="2018" name="Nat. Genet.">
        <title>The Rosa genome provides new insights in the design of modern roses.</title>
        <authorList>
            <person name="Bendahmane M."/>
        </authorList>
    </citation>
    <scope>NUCLEOTIDE SEQUENCE [LARGE SCALE GENOMIC DNA]</scope>
    <source>
        <strain evidence="5">cv. Old Blush</strain>
    </source>
</reference>
<accession>A0A2P6SN70</accession>
<comment type="caution">
    <text evidence="4">The sequence shown here is derived from an EMBL/GenBank/DDBJ whole genome shotgun (WGS) entry which is preliminary data.</text>
</comment>
<keyword evidence="2" id="KW-1133">Transmembrane helix</keyword>
<evidence type="ECO:0000259" key="3">
    <source>
        <dbReference type="Pfam" id="PF24867"/>
    </source>
</evidence>
<dbReference type="PANTHER" id="PTHR33829:SF1">
    <property type="entry name" value="TRANSMEMBRANE PROTEIN"/>
    <property type="match status" value="1"/>
</dbReference>
<keyword evidence="2" id="KW-0812">Transmembrane</keyword>
<evidence type="ECO:0000313" key="4">
    <source>
        <dbReference type="EMBL" id="PRQ60127.1"/>
    </source>
</evidence>
<dbReference type="Gramene" id="PRQ60127">
    <property type="protein sequence ID" value="PRQ60127"/>
    <property type="gene ID" value="RchiOBHm_Chr1g0377831"/>
</dbReference>
<gene>
    <name evidence="4" type="ORF">RchiOBHm_Chr1g0377831</name>
</gene>
<dbReference type="PANTHER" id="PTHR33829">
    <property type="entry name" value="OSJNBA0044M19.10 PROTEIN"/>
    <property type="match status" value="1"/>
</dbReference>
<protein>
    <recommendedName>
        <fullName evidence="3">DUF7733 domain-containing protein</fullName>
    </recommendedName>
</protein>
<dbReference type="InterPro" id="IPR056635">
    <property type="entry name" value="DUF7733"/>
</dbReference>
<evidence type="ECO:0000313" key="5">
    <source>
        <dbReference type="Proteomes" id="UP000238479"/>
    </source>
</evidence>
<sequence>MSSGDEASDVNVPEKEYDELKQSEDPVTSTFKLGPQKGQTLKTVHKYNYIPFWQLNCLMVMVVISAKIRFPKADPSEEPPVLDPESYLVRLGPLFGGFIGIVLPVAYIFEGFIEGNKQAIRAAAPHVFLLASQVFMDGVAFSDRFSKPIRVFVPVFYNAKRIFTLVDWVKREFSKADGQEYGGSASERRLFLGRVLAIVNLVFWSYDLFFFFLLPVYLPTAFRKYYAAAKAD</sequence>
<dbReference type="OMA" id="MYNARRI"/>